<dbReference type="InterPro" id="IPR019826">
    <property type="entry name" value="Carboxylesterase_B_AS"/>
</dbReference>
<dbReference type="EMBL" id="AP023361">
    <property type="protein sequence ID" value="BCJ90463.1"/>
    <property type="molecule type" value="Genomic_DNA"/>
</dbReference>
<dbReference type="PROSITE" id="PS00122">
    <property type="entry name" value="CARBOXYLESTERASE_B_1"/>
    <property type="match status" value="1"/>
</dbReference>
<gene>
    <name evidence="3" type="ORF">IZ6_11980</name>
</gene>
<dbReference type="InterPro" id="IPR029058">
    <property type="entry name" value="AB_hydrolase_fold"/>
</dbReference>
<protein>
    <submittedName>
        <fullName evidence="3">Esterase</fullName>
    </submittedName>
</protein>
<dbReference type="KEGG" id="tso:IZ6_11980"/>
<dbReference type="InterPro" id="IPR049492">
    <property type="entry name" value="BD-FAE-like_dom"/>
</dbReference>
<dbReference type="RefSeq" id="WP_222877090.1">
    <property type="nucleotide sequence ID" value="NZ_AP023361.1"/>
</dbReference>
<evidence type="ECO:0000313" key="3">
    <source>
        <dbReference type="EMBL" id="BCJ90463.1"/>
    </source>
</evidence>
<dbReference type="PANTHER" id="PTHR48081">
    <property type="entry name" value="AB HYDROLASE SUPERFAMILY PROTEIN C4A8.06C"/>
    <property type="match status" value="1"/>
</dbReference>
<organism evidence="3 4">
    <name type="scientific">Terrihabitans soli</name>
    <dbReference type="NCBI Taxonomy" id="708113"/>
    <lineage>
        <taxon>Bacteria</taxon>
        <taxon>Pseudomonadati</taxon>
        <taxon>Pseudomonadota</taxon>
        <taxon>Alphaproteobacteria</taxon>
        <taxon>Hyphomicrobiales</taxon>
        <taxon>Terrihabitans</taxon>
    </lineage>
</organism>
<dbReference type="InterPro" id="IPR050300">
    <property type="entry name" value="GDXG_lipolytic_enzyme"/>
</dbReference>
<dbReference type="Gene3D" id="3.40.50.1820">
    <property type="entry name" value="alpha/beta hydrolase"/>
    <property type="match status" value="1"/>
</dbReference>
<dbReference type="AlphaFoldDB" id="A0A6S6QH27"/>
<sequence>MRDSFLGLITPSGGAAPTFSVSYMPGERGTLDIYAPKDAKNAPVVVFFYGGSWQMGRKSLYRFVGHALAKRGVVAVIPDYRVYPEVRFPDFLKDGAKAFKWTHDNAASFGGDANRIFVMGHSAGAHIAAMLALDPQWLKGEGLDPARSIAGFVGLSGPYDFLPLQSENLVAVFKGNNRPETQPINFATASAPPAFLATGDEDDVVLPRNSQNLAARLRGAGASVEQVVYPGRGHFGTIMAMIGPLHYLAPVVDDVAGFINSRGAR</sequence>
<dbReference type="SUPFAM" id="SSF53474">
    <property type="entry name" value="alpha/beta-Hydrolases"/>
    <property type="match status" value="1"/>
</dbReference>
<name>A0A6S6QH27_9HYPH</name>
<evidence type="ECO:0000259" key="2">
    <source>
        <dbReference type="Pfam" id="PF20434"/>
    </source>
</evidence>
<proteinExistence type="predicted"/>
<evidence type="ECO:0000313" key="4">
    <source>
        <dbReference type="Proteomes" id="UP000515317"/>
    </source>
</evidence>
<accession>A0A6S6QH27</accession>
<reference evidence="3 4" key="1">
    <citation type="submission" date="2020-08" db="EMBL/GenBank/DDBJ databases">
        <title>Genome sequence of Rhizobiales bacterium strain IZ6.</title>
        <authorList>
            <person name="Nakai R."/>
            <person name="Naganuma T."/>
        </authorList>
    </citation>
    <scope>NUCLEOTIDE SEQUENCE [LARGE SCALE GENOMIC DNA]</scope>
    <source>
        <strain evidence="3 4">IZ6</strain>
    </source>
</reference>
<evidence type="ECO:0000256" key="1">
    <source>
        <dbReference type="ARBA" id="ARBA00022801"/>
    </source>
</evidence>
<keyword evidence="1" id="KW-0378">Hydrolase</keyword>
<dbReference type="GO" id="GO:0016787">
    <property type="term" value="F:hydrolase activity"/>
    <property type="evidence" value="ECO:0007669"/>
    <property type="project" value="UniProtKB-KW"/>
</dbReference>
<feature type="domain" description="BD-FAE-like" evidence="2">
    <location>
        <begin position="31"/>
        <end position="217"/>
    </location>
</feature>
<dbReference type="Proteomes" id="UP000515317">
    <property type="component" value="Chromosome"/>
</dbReference>
<keyword evidence="4" id="KW-1185">Reference proteome</keyword>
<dbReference type="Pfam" id="PF20434">
    <property type="entry name" value="BD-FAE"/>
    <property type="match status" value="1"/>
</dbReference>
<dbReference type="PANTHER" id="PTHR48081:SF9">
    <property type="entry name" value="CARBOXYLESTERASE"/>
    <property type="match status" value="1"/>
</dbReference>